<dbReference type="GO" id="GO:0017168">
    <property type="term" value="F:5-oxoprolinase (ATP-hydrolyzing) activity"/>
    <property type="evidence" value="ECO:0007669"/>
    <property type="project" value="UniProtKB-EC"/>
</dbReference>
<dbReference type="EMBL" id="SSMC01000002">
    <property type="protein sequence ID" value="THD68111.1"/>
    <property type="molecule type" value="Genomic_DNA"/>
</dbReference>
<dbReference type="PANTHER" id="PTHR30292">
    <property type="entry name" value="UNCHARACTERIZED PROTEIN YBGL-RELATED"/>
    <property type="match status" value="1"/>
</dbReference>
<dbReference type="InterPro" id="IPR011330">
    <property type="entry name" value="Glyco_hydro/deAcase_b/a-brl"/>
</dbReference>
<sequence>MHNEEVIMPLIQSCNIACGGHAGDEETMKRVVALAKAHHVAIGAHPSYPDRENFGRVSVHMPAEELKKALKKQLEDFEQALEQNKARLHHIKAHGALYNDLAKDPDLVATYLDVVEKYKDIAMLYVPYDSVIQKKAISRGFSVAIEAFGDRNYTETLKLVSRKLPNALITEKEKVLDHIRAISKGKVVTETGKELPIQADTICIHSDTENAVAILHYLNEHMNS</sequence>
<dbReference type="SUPFAM" id="SSF88713">
    <property type="entry name" value="Glycoside hydrolase/deacetylase"/>
    <property type="match status" value="1"/>
</dbReference>
<dbReference type="PANTHER" id="PTHR30292:SF0">
    <property type="entry name" value="5-OXOPROLINASE SUBUNIT A"/>
    <property type="match status" value="1"/>
</dbReference>
<evidence type="ECO:0000313" key="1">
    <source>
        <dbReference type="EMBL" id="THD68111.1"/>
    </source>
</evidence>
<accession>A0A4S3M172</accession>
<dbReference type="AlphaFoldDB" id="A0A4S3M172"/>
<dbReference type="Gene3D" id="3.20.20.370">
    <property type="entry name" value="Glycoside hydrolase/deacetylase"/>
    <property type="match status" value="1"/>
</dbReference>
<keyword evidence="1" id="KW-0378">Hydrolase</keyword>
<dbReference type="CDD" id="cd10801">
    <property type="entry name" value="LamB_YcsF_like_1"/>
    <property type="match status" value="1"/>
</dbReference>
<evidence type="ECO:0000313" key="2">
    <source>
        <dbReference type="Proteomes" id="UP000305939"/>
    </source>
</evidence>
<dbReference type="EC" id="3.5.2.9" evidence="1"/>
<organism evidence="1 2">
    <name type="scientific">Robertkochia marina</name>
    <dbReference type="NCBI Taxonomy" id="1227945"/>
    <lineage>
        <taxon>Bacteria</taxon>
        <taxon>Pseudomonadati</taxon>
        <taxon>Bacteroidota</taxon>
        <taxon>Flavobacteriia</taxon>
        <taxon>Flavobacteriales</taxon>
        <taxon>Flavobacteriaceae</taxon>
        <taxon>Robertkochia</taxon>
    </lineage>
</organism>
<dbReference type="OrthoDB" id="9773478at2"/>
<reference evidence="1 2" key="1">
    <citation type="submission" date="2019-04" db="EMBL/GenBank/DDBJ databases">
        <title>Draft genome sequence of Robertkochia marina CC-AMO-30D.</title>
        <authorList>
            <person name="Hameed A."/>
            <person name="Lin S.-Y."/>
            <person name="Shahina M."/>
            <person name="Lai W.-A."/>
            <person name="Young C.-C."/>
        </authorList>
    </citation>
    <scope>NUCLEOTIDE SEQUENCE [LARGE SCALE GENOMIC DNA]</scope>
    <source>
        <strain evidence="1 2">CC-AMO-30D</strain>
    </source>
</reference>
<comment type="caution">
    <text evidence="1">The sequence shown here is derived from an EMBL/GenBank/DDBJ whole genome shotgun (WGS) entry which is preliminary data.</text>
</comment>
<protein>
    <submittedName>
        <fullName evidence="1">5-oxoprolinase subunit PxpA</fullName>
        <ecNumber evidence="1">3.5.2.9</ecNumber>
    </submittedName>
</protein>
<name>A0A4S3M172_9FLAO</name>
<dbReference type="NCBIfam" id="NF003816">
    <property type="entry name" value="PRK05406.1-5"/>
    <property type="match status" value="1"/>
</dbReference>
<dbReference type="InterPro" id="IPR005501">
    <property type="entry name" value="LamB/YcsF/PxpA-like"/>
</dbReference>
<dbReference type="GO" id="GO:0005975">
    <property type="term" value="P:carbohydrate metabolic process"/>
    <property type="evidence" value="ECO:0007669"/>
    <property type="project" value="InterPro"/>
</dbReference>
<gene>
    <name evidence="1" type="primary">pxpA</name>
    <name evidence="1" type="ORF">E7Z59_08500</name>
</gene>
<proteinExistence type="predicted"/>
<dbReference type="Pfam" id="PF03746">
    <property type="entry name" value="LamB_YcsF"/>
    <property type="match status" value="1"/>
</dbReference>
<keyword evidence="2" id="KW-1185">Reference proteome</keyword>
<dbReference type="Proteomes" id="UP000305939">
    <property type="component" value="Unassembled WGS sequence"/>
</dbReference>